<dbReference type="Proteomes" id="UP000190080">
    <property type="component" value="Unassembled WGS sequence"/>
</dbReference>
<dbReference type="OrthoDB" id="9775903at2"/>
<protein>
    <submittedName>
        <fullName evidence="7">Uncharacterized protein</fullName>
    </submittedName>
</protein>
<dbReference type="AlphaFoldDB" id="A0A1V4IYW1"/>
<dbReference type="EMBL" id="MZGV01000001">
    <property type="protein sequence ID" value="OPJ65089.1"/>
    <property type="molecule type" value="Genomic_DNA"/>
</dbReference>
<dbReference type="NCBIfam" id="TIGR00765">
    <property type="entry name" value="yihY_not_rbn"/>
    <property type="match status" value="1"/>
</dbReference>
<dbReference type="PIRSF" id="PIRSF035875">
    <property type="entry name" value="RNase_BN"/>
    <property type="match status" value="1"/>
</dbReference>
<evidence type="ECO:0000256" key="1">
    <source>
        <dbReference type="ARBA" id="ARBA00004651"/>
    </source>
</evidence>
<comment type="caution">
    <text evidence="7">The sequence shown here is derived from an EMBL/GenBank/DDBJ whole genome shotgun (WGS) entry which is preliminary data.</text>
</comment>
<feature type="transmembrane region" description="Helical" evidence="6">
    <location>
        <begin position="173"/>
        <end position="194"/>
    </location>
</feature>
<comment type="subcellular location">
    <subcellularLocation>
        <location evidence="1">Cell membrane</location>
        <topology evidence="1">Multi-pass membrane protein</topology>
    </subcellularLocation>
</comment>
<evidence type="ECO:0000256" key="5">
    <source>
        <dbReference type="ARBA" id="ARBA00023136"/>
    </source>
</evidence>
<feature type="transmembrane region" description="Helical" evidence="6">
    <location>
        <begin position="206"/>
        <end position="226"/>
    </location>
</feature>
<dbReference type="Pfam" id="PF03631">
    <property type="entry name" value="Virul_fac_BrkB"/>
    <property type="match status" value="1"/>
</dbReference>
<evidence type="ECO:0000256" key="2">
    <source>
        <dbReference type="ARBA" id="ARBA00022475"/>
    </source>
</evidence>
<proteinExistence type="predicted"/>
<keyword evidence="5 6" id="KW-0472">Membrane</keyword>
<reference evidence="7 8" key="1">
    <citation type="submission" date="2017-03" db="EMBL/GenBank/DDBJ databases">
        <title>Genome sequence of Clostridium oryzae DSM 28571.</title>
        <authorList>
            <person name="Poehlein A."/>
            <person name="Daniel R."/>
        </authorList>
    </citation>
    <scope>NUCLEOTIDE SEQUENCE [LARGE SCALE GENOMIC DNA]</scope>
    <source>
        <strain evidence="7 8">DSM 28571</strain>
    </source>
</reference>
<gene>
    <name evidence="7" type="ORF">CLORY_00890</name>
</gene>
<name>A0A1V4IYW1_9CLOT</name>
<sequence>MNKKLHFISLLIKRYKEDELAVISSRIAYSLLLSFIPLLIFLLTILGFTHIKSGNIMIYISDIVPKDVYQLISEILKEVVDTKRSNLLSFSLIATLWSASGGIKSIMWALNRAYDEKEKRGFIKFNLISLLFTIGIIGIVFISMIMVVWGNVIGQYVIYKLHITGISILLWNILRYLIVTVFMFIIFISIYYYLPCRRQRFRDIVSGTLFSTIGWILSSFAFSYYVDNYANYSRVYGSIASIFILMLWFYISSIILLLGGEINAVLLEAKKRNTI</sequence>
<keyword evidence="3 6" id="KW-0812">Transmembrane</keyword>
<evidence type="ECO:0000256" key="6">
    <source>
        <dbReference type="SAM" id="Phobius"/>
    </source>
</evidence>
<evidence type="ECO:0000256" key="4">
    <source>
        <dbReference type="ARBA" id="ARBA00022989"/>
    </source>
</evidence>
<dbReference type="GO" id="GO:0005886">
    <property type="term" value="C:plasma membrane"/>
    <property type="evidence" value="ECO:0007669"/>
    <property type="project" value="UniProtKB-SubCell"/>
</dbReference>
<dbReference type="PANTHER" id="PTHR30213:SF0">
    <property type="entry name" value="UPF0761 MEMBRANE PROTEIN YIHY"/>
    <property type="match status" value="1"/>
</dbReference>
<keyword evidence="8" id="KW-1185">Reference proteome</keyword>
<dbReference type="PANTHER" id="PTHR30213">
    <property type="entry name" value="INNER MEMBRANE PROTEIN YHJD"/>
    <property type="match status" value="1"/>
</dbReference>
<accession>A0A1V4IYW1</accession>
<keyword evidence="2" id="KW-1003">Cell membrane</keyword>
<feature type="transmembrane region" description="Helical" evidence="6">
    <location>
        <begin position="20"/>
        <end position="48"/>
    </location>
</feature>
<dbReference type="RefSeq" id="WP_079421611.1">
    <property type="nucleotide sequence ID" value="NZ_MZGV01000001.1"/>
</dbReference>
<dbReference type="STRING" id="1450648.CLORY_00890"/>
<organism evidence="7 8">
    <name type="scientific">Clostridium oryzae</name>
    <dbReference type="NCBI Taxonomy" id="1450648"/>
    <lineage>
        <taxon>Bacteria</taxon>
        <taxon>Bacillati</taxon>
        <taxon>Bacillota</taxon>
        <taxon>Clostridia</taxon>
        <taxon>Eubacteriales</taxon>
        <taxon>Clostridiaceae</taxon>
        <taxon>Clostridium</taxon>
    </lineage>
</organism>
<evidence type="ECO:0000313" key="7">
    <source>
        <dbReference type="EMBL" id="OPJ65089.1"/>
    </source>
</evidence>
<evidence type="ECO:0000256" key="3">
    <source>
        <dbReference type="ARBA" id="ARBA00022692"/>
    </source>
</evidence>
<evidence type="ECO:0000313" key="8">
    <source>
        <dbReference type="Proteomes" id="UP000190080"/>
    </source>
</evidence>
<dbReference type="InterPro" id="IPR017039">
    <property type="entry name" value="Virul_fac_BrkB"/>
</dbReference>
<feature type="transmembrane region" description="Helical" evidence="6">
    <location>
        <begin position="130"/>
        <end position="153"/>
    </location>
</feature>
<keyword evidence="4 6" id="KW-1133">Transmembrane helix</keyword>
<feature type="transmembrane region" description="Helical" evidence="6">
    <location>
        <begin position="238"/>
        <end position="266"/>
    </location>
</feature>